<dbReference type="PANTHER" id="PTHR34975:SF2">
    <property type="entry name" value="SPORE GERMINATION PROTEIN A2"/>
    <property type="match status" value="1"/>
</dbReference>
<dbReference type="STRING" id="1120990.SAMN03080614_10034"/>
<feature type="transmembrane region" description="Helical" evidence="8">
    <location>
        <begin position="43"/>
        <end position="65"/>
    </location>
</feature>
<accession>A0A1H9YGI9</accession>
<feature type="transmembrane region" description="Helical" evidence="8">
    <location>
        <begin position="15"/>
        <end position="36"/>
    </location>
</feature>
<dbReference type="GO" id="GO:0009847">
    <property type="term" value="P:spore germination"/>
    <property type="evidence" value="ECO:0007669"/>
    <property type="project" value="InterPro"/>
</dbReference>
<dbReference type="Proteomes" id="UP000243819">
    <property type="component" value="Unassembled WGS sequence"/>
</dbReference>
<proteinExistence type="inferred from homology"/>
<evidence type="ECO:0000256" key="2">
    <source>
        <dbReference type="ARBA" id="ARBA00007998"/>
    </source>
</evidence>
<keyword evidence="7 8" id="KW-0472">Membrane</keyword>
<dbReference type="EMBL" id="FOIF01000003">
    <property type="protein sequence ID" value="SES68079.1"/>
    <property type="molecule type" value="Genomic_DNA"/>
</dbReference>
<feature type="transmembrane region" description="Helical" evidence="8">
    <location>
        <begin position="85"/>
        <end position="108"/>
    </location>
</feature>
<dbReference type="InterPro" id="IPR004761">
    <property type="entry name" value="Spore_GerAB"/>
</dbReference>
<evidence type="ECO:0000313" key="10">
    <source>
        <dbReference type="Proteomes" id="UP000243819"/>
    </source>
</evidence>
<comment type="similarity">
    <text evidence="2">Belongs to the amino acid-polyamine-organocation (APC) superfamily. Spore germination protein (SGP) (TC 2.A.3.9) family.</text>
</comment>
<feature type="transmembrane region" description="Helical" evidence="8">
    <location>
        <begin position="120"/>
        <end position="137"/>
    </location>
</feature>
<comment type="subcellular location">
    <subcellularLocation>
        <location evidence="1">Membrane</location>
        <topology evidence="1">Multi-pass membrane protein</topology>
    </subcellularLocation>
</comment>
<dbReference type="AlphaFoldDB" id="A0A1H9YGI9"/>
<dbReference type="Pfam" id="PF03845">
    <property type="entry name" value="Spore_permease"/>
    <property type="match status" value="1"/>
</dbReference>
<evidence type="ECO:0000256" key="6">
    <source>
        <dbReference type="ARBA" id="ARBA00022989"/>
    </source>
</evidence>
<feature type="transmembrane region" description="Helical" evidence="8">
    <location>
        <begin position="143"/>
        <end position="166"/>
    </location>
</feature>
<organism evidence="9 10">
    <name type="scientific">Anaerobranca gottschalkii DSM 13577</name>
    <dbReference type="NCBI Taxonomy" id="1120990"/>
    <lineage>
        <taxon>Bacteria</taxon>
        <taxon>Bacillati</taxon>
        <taxon>Bacillota</taxon>
        <taxon>Clostridia</taxon>
        <taxon>Eubacteriales</taxon>
        <taxon>Proteinivoracaceae</taxon>
        <taxon>Anaerobranca</taxon>
    </lineage>
</organism>
<protein>
    <submittedName>
        <fullName evidence="9">Spore germination protein</fullName>
    </submittedName>
</protein>
<dbReference type="OrthoDB" id="1931502at2"/>
<evidence type="ECO:0000313" key="9">
    <source>
        <dbReference type="EMBL" id="SES68079.1"/>
    </source>
</evidence>
<evidence type="ECO:0000256" key="4">
    <source>
        <dbReference type="ARBA" id="ARBA00022544"/>
    </source>
</evidence>
<keyword evidence="6 8" id="KW-1133">Transmembrane helix</keyword>
<sequence>MFNKYNEGEITSTQFYILIVSFIIGTGILTLATSVCQVAKQDGWISVLITGIFVSLFTYISIFVASRFKNLSFLQYSSYLLSKPIGFLISFSYFIYAILMSAALLRSLSEMVVTWFLPRTPIYITILITLITVVNIAKDGMTFVARFCQAIFLLIIPLVLLLFIPITEISFINIMPIGGAGISKILEGTIPSFFSYAGYEMTLFLYPFIANKNKNIAKTSSLCILSITLLYTFLIITQTALFGPEELQTLMYPTITYLDVKDVLIIERIEIVFSILWIFKVLTTIIIQFYLATLQLQALLNTKTNSIFAYILTPVVFILTLYPRNVMELNLFKEKLSYYNIFIGLVLPLVLLIMIYIKGEGINKNGKKI</sequence>
<evidence type="ECO:0000256" key="7">
    <source>
        <dbReference type="ARBA" id="ARBA00023136"/>
    </source>
</evidence>
<evidence type="ECO:0000256" key="8">
    <source>
        <dbReference type="SAM" id="Phobius"/>
    </source>
</evidence>
<dbReference type="PANTHER" id="PTHR34975">
    <property type="entry name" value="SPORE GERMINATION PROTEIN A2"/>
    <property type="match status" value="1"/>
</dbReference>
<gene>
    <name evidence="9" type="ORF">SAMN03080614_10034</name>
</gene>
<keyword evidence="4" id="KW-0309">Germination</keyword>
<keyword evidence="5 8" id="KW-0812">Transmembrane</keyword>
<evidence type="ECO:0000256" key="5">
    <source>
        <dbReference type="ARBA" id="ARBA00022692"/>
    </source>
</evidence>
<keyword evidence="10" id="KW-1185">Reference proteome</keyword>
<evidence type="ECO:0000256" key="1">
    <source>
        <dbReference type="ARBA" id="ARBA00004141"/>
    </source>
</evidence>
<keyword evidence="3" id="KW-0813">Transport</keyword>
<dbReference type="RefSeq" id="WP_091348376.1">
    <property type="nucleotide sequence ID" value="NZ_FOIF01000003.1"/>
</dbReference>
<name>A0A1H9YGI9_9FIRM</name>
<dbReference type="GO" id="GO:0016020">
    <property type="term" value="C:membrane"/>
    <property type="evidence" value="ECO:0007669"/>
    <property type="project" value="UniProtKB-SubCell"/>
</dbReference>
<reference evidence="10" key="1">
    <citation type="submission" date="2016-10" db="EMBL/GenBank/DDBJ databases">
        <authorList>
            <person name="Varghese N."/>
            <person name="Submissions S."/>
        </authorList>
    </citation>
    <scope>NUCLEOTIDE SEQUENCE [LARGE SCALE GENOMIC DNA]</scope>
    <source>
        <strain evidence="10">DSM 13577</strain>
    </source>
</reference>
<evidence type="ECO:0000256" key="3">
    <source>
        <dbReference type="ARBA" id="ARBA00022448"/>
    </source>
</evidence>
<feature type="transmembrane region" description="Helical" evidence="8">
    <location>
        <begin position="222"/>
        <end position="243"/>
    </location>
</feature>
<dbReference type="Gene3D" id="1.20.1740.10">
    <property type="entry name" value="Amino acid/polyamine transporter I"/>
    <property type="match status" value="1"/>
</dbReference>
<dbReference type="NCBIfam" id="TIGR00912">
    <property type="entry name" value="2A0309"/>
    <property type="match status" value="1"/>
</dbReference>
<feature type="transmembrane region" description="Helical" evidence="8">
    <location>
        <begin position="271"/>
        <end position="294"/>
    </location>
</feature>
<feature type="transmembrane region" description="Helical" evidence="8">
    <location>
        <begin position="336"/>
        <end position="357"/>
    </location>
</feature>
<feature type="transmembrane region" description="Helical" evidence="8">
    <location>
        <begin position="306"/>
        <end position="324"/>
    </location>
</feature>